<dbReference type="InterPro" id="IPR036396">
    <property type="entry name" value="Cyt_P450_sf"/>
</dbReference>
<dbReference type="EMBL" id="KZ107848">
    <property type="protein sequence ID" value="OSS47372.1"/>
    <property type="molecule type" value="Genomic_DNA"/>
</dbReference>
<proteinExistence type="inferred from homology"/>
<evidence type="ECO:0000256" key="2">
    <source>
        <dbReference type="ARBA" id="ARBA00022723"/>
    </source>
</evidence>
<keyword evidence="3" id="KW-0560">Oxidoreductase</keyword>
<dbReference type="GO" id="GO:0004497">
    <property type="term" value="F:monooxygenase activity"/>
    <property type="evidence" value="ECO:0007669"/>
    <property type="project" value="InterPro"/>
</dbReference>
<name>A0A1Y2LUR5_EPING</name>
<dbReference type="AlphaFoldDB" id="A0A1Y2LUR5"/>
<dbReference type="GO" id="GO:0016705">
    <property type="term" value="F:oxidoreductase activity, acting on paired donors, with incorporation or reduction of molecular oxygen"/>
    <property type="evidence" value="ECO:0007669"/>
    <property type="project" value="InterPro"/>
</dbReference>
<keyword evidence="4" id="KW-0408">Iron</keyword>
<evidence type="ECO:0008006" key="7">
    <source>
        <dbReference type="Google" id="ProtNLM"/>
    </source>
</evidence>
<evidence type="ECO:0000313" key="6">
    <source>
        <dbReference type="Proteomes" id="UP000193240"/>
    </source>
</evidence>
<dbReference type="Gene3D" id="1.10.630.10">
    <property type="entry name" value="Cytochrome P450"/>
    <property type="match status" value="1"/>
</dbReference>
<reference evidence="5 6" key="1">
    <citation type="journal article" date="2017" name="Genome Announc.">
        <title>Genome sequence of the saprophytic ascomycete Epicoccum nigrum ICMP 19927 strain isolated from New Zealand.</title>
        <authorList>
            <person name="Fokin M."/>
            <person name="Fleetwood D."/>
            <person name="Weir B.S."/>
            <person name="Villas-Boas S.G."/>
        </authorList>
    </citation>
    <scope>NUCLEOTIDE SEQUENCE [LARGE SCALE GENOMIC DNA]</scope>
    <source>
        <strain evidence="5 6">ICMP 19927</strain>
    </source>
</reference>
<dbReference type="GO" id="GO:0020037">
    <property type="term" value="F:heme binding"/>
    <property type="evidence" value="ECO:0007669"/>
    <property type="project" value="InterPro"/>
</dbReference>
<dbReference type="InterPro" id="IPR017972">
    <property type="entry name" value="Cyt_P450_CS"/>
</dbReference>
<dbReference type="PANTHER" id="PTHR46300">
    <property type="entry name" value="P450, PUTATIVE (EUROFUNG)-RELATED-RELATED"/>
    <property type="match status" value="1"/>
</dbReference>
<evidence type="ECO:0000256" key="3">
    <source>
        <dbReference type="ARBA" id="ARBA00023002"/>
    </source>
</evidence>
<gene>
    <name evidence="5" type="ORF">B5807_07532</name>
</gene>
<evidence type="ECO:0000256" key="4">
    <source>
        <dbReference type="ARBA" id="ARBA00023004"/>
    </source>
</evidence>
<sequence length="112" mass="12704">MITGMSSFGWGQRQCLGMSITRDETITGCGGLMWAFNLKRKVDPISRKEIEVPLDKSNSLLIIKPDPFEMAFEPRSEKRKEEIARQWKEAEAKDTADRAAFLRAAEVKEVLA</sequence>
<dbReference type="PANTHER" id="PTHR46300:SF6">
    <property type="entry name" value="CYTOCHROME P450 2C30"/>
    <property type="match status" value="1"/>
</dbReference>
<evidence type="ECO:0000313" key="5">
    <source>
        <dbReference type="EMBL" id="OSS47372.1"/>
    </source>
</evidence>
<dbReference type="PROSITE" id="PS00086">
    <property type="entry name" value="CYTOCHROME_P450"/>
    <property type="match status" value="1"/>
</dbReference>
<comment type="similarity">
    <text evidence="1">Belongs to the cytochrome P450 family.</text>
</comment>
<protein>
    <recommendedName>
        <fullName evidence="7">Cytochrome P450</fullName>
    </recommendedName>
</protein>
<accession>A0A1Y2LUR5</accession>
<keyword evidence="6" id="KW-1185">Reference proteome</keyword>
<dbReference type="SUPFAM" id="SSF48264">
    <property type="entry name" value="Cytochrome P450"/>
    <property type="match status" value="1"/>
</dbReference>
<dbReference type="InterPro" id="IPR050364">
    <property type="entry name" value="Cytochrome_P450_fung"/>
</dbReference>
<organism evidence="5 6">
    <name type="scientific">Epicoccum nigrum</name>
    <name type="common">Soil fungus</name>
    <name type="synonym">Epicoccum purpurascens</name>
    <dbReference type="NCBI Taxonomy" id="105696"/>
    <lineage>
        <taxon>Eukaryota</taxon>
        <taxon>Fungi</taxon>
        <taxon>Dikarya</taxon>
        <taxon>Ascomycota</taxon>
        <taxon>Pezizomycotina</taxon>
        <taxon>Dothideomycetes</taxon>
        <taxon>Pleosporomycetidae</taxon>
        <taxon>Pleosporales</taxon>
        <taxon>Pleosporineae</taxon>
        <taxon>Didymellaceae</taxon>
        <taxon>Epicoccum</taxon>
    </lineage>
</organism>
<dbReference type="STRING" id="105696.A0A1Y2LUR5"/>
<keyword evidence="2" id="KW-0479">Metal-binding</keyword>
<dbReference type="Proteomes" id="UP000193240">
    <property type="component" value="Unassembled WGS sequence"/>
</dbReference>
<evidence type="ECO:0000256" key="1">
    <source>
        <dbReference type="ARBA" id="ARBA00010617"/>
    </source>
</evidence>
<dbReference type="GO" id="GO:0005506">
    <property type="term" value="F:iron ion binding"/>
    <property type="evidence" value="ECO:0007669"/>
    <property type="project" value="InterPro"/>
</dbReference>
<dbReference type="InParanoid" id="A0A1Y2LUR5"/>